<evidence type="ECO:0000313" key="2">
    <source>
        <dbReference type="EMBL" id="KAH7444170.1"/>
    </source>
</evidence>
<dbReference type="Proteomes" id="UP000825935">
    <property type="component" value="Chromosome 2"/>
</dbReference>
<reference evidence="2" key="1">
    <citation type="submission" date="2021-08" db="EMBL/GenBank/DDBJ databases">
        <title>WGS assembly of Ceratopteris richardii.</title>
        <authorList>
            <person name="Marchant D.B."/>
            <person name="Chen G."/>
            <person name="Jenkins J."/>
            <person name="Shu S."/>
            <person name="Leebens-Mack J."/>
            <person name="Grimwood J."/>
            <person name="Schmutz J."/>
            <person name="Soltis P."/>
            <person name="Soltis D."/>
            <person name="Chen Z.-H."/>
        </authorList>
    </citation>
    <scope>NUCLEOTIDE SEQUENCE</scope>
    <source>
        <strain evidence="2">Whitten #5841</strain>
        <tissue evidence="2">Leaf</tissue>
    </source>
</reference>
<evidence type="ECO:0000313" key="3">
    <source>
        <dbReference type="Proteomes" id="UP000825935"/>
    </source>
</evidence>
<accession>A0A8T2VAC4</accession>
<evidence type="ECO:0000256" key="1">
    <source>
        <dbReference type="SAM" id="SignalP"/>
    </source>
</evidence>
<gene>
    <name evidence="2" type="ORF">KP509_02G068200</name>
</gene>
<feature type="chain" id="PRO_5035792088" evidence="1">
    <location>
        <begin position="32"/>
        <end position="161"/>
    </location>
</feature>
<name>A0A8T2VAC4_CERRI</name>
<keyword evidence="3" id="KW-1185">Reference proteome</keyword>
<comment type="caution">
    <text evidence="2">The sequence shown here is derived from an EMBL/GenBank/DDBJ whole genome shotgun (WGS) entry which is preliminary data.</text>
</comment>
<keyword evidence="1" id="KW-0732">Signal</keyword>
<dbReference type="EMBL" id="CM035407">
    <property type="protein sequence ID" value="KAH7444170.1"/>
    <property type="molecule type" value="Genomic_DNA"/>
</dbReference>
<feature type="signal peptide" evidence="1">
    <location>
        <begin position="1"/>
        <end position="31"/>
    </location>
</feature>
<organism evidence="2 3">
    <name type="scientific">Ceratopteris richardii</name>
    <name type="common">Triangle waterfern</name>
    <dbReference type="NCBI Taxonomy" id="49495"/>
    <lineage>
        <taxon>Eukaryota</taxon>
        <taxon>Viridiplantae</taxon>
        <taxon>Streptophyta</taxon>
        <taxon>Embryophyta</taxon>
        <taxon>Tracheophyta</taxon>
        <taxon>Polypodiopsida</taxon>
        <taxon>Polypodiidae</taxon>
        <taxon>Polypodiales</taxon>
        <taxon>Pteridineae</taxon>
        <taxon>Pteridaceae</taxon>
        <taxon>Parkerioideae</taxon>
        <taxon>Ceratopteris</taxon>
    </lineage>
</organism>
<protein>
    <submittedName>
        <fullName evidence="2">Uncharacterized protein</fullName>
    </submittedName>
</protein>
<sequence length="161" mass="18018">MCKLLLAQVPCRVWPFHLAVVLFIKIHQIVTLLLQEEHTHGVLGSSAIFKLCNGGISQNDGSSEIFTCEIDGGVAIALTESTITDGQNADDPNICSVSSCSDNVLHYLMDFYEEQIFFSARRLHPDFCYQICIIIWFLGKVCPIIPRLFSPLFHFIDLPAT</sequence>
<dbReference type="AlphaFoldDB" id="A0A8T2VAC4"/>
<proteinExistence type="predicted"/>